<evidence type="ECO:0000256" key="4">
    <source>
        <dbReference type="ARBA" id="ARBA00022840"/>
    </source>
</evidence>
<evidence type="ECO:0000256" key="2">
    <source>
        <dbReference type="ARBA" id="ARBA00022490"/>
    </source>
</evidence>
<dbReference type="GO" id="GO:0003777">
    <property type="term" value="F:microtubule motor activity"/>
    <property type="evidence" value="ECO:0007669"/>
    <property type="project" value="InterPro"/>
</dbReference>
<dbReference type="SMART" id="SM00129">
    <property type="entry name" value="KISc"/>
    <property type="match status" value="1"/>
</dbReference>
<keyword evidence="3 6" id="KW-0547">Nucleotide-binding</keyword>
<gene>
    <name evidence="10" type="ORF">Ae201684_014225</name>
</gene>
<keyword evidence="6 7" id="KW-0505">Motor protein</keyword>
<accession>A0A6G0WKL2</accession>
<dbReference type="CDD" id="cd00106">
    <property type="entry name" value="KISc"/>
    <property type="match status" value="1"/>
</dbReference>
<dbReference type="GO" id="GO:0007018">
    <property type="term" value="P:microtubule-based movement"/>
    <property type="evidence" value="ECO:0007669"/>
    <property type="project" value="InterPro"/>
</dbReference>
<comment type="subcellular location">
    <subcellularLocation>
        <location evidence="1">Cytoplasm</location>
    </subcellularLocation>
</comment>
<dbReference type="InterPro" id="IPR027417">
    <property type="entry name" value="P-loop_NTPase"/>
</dbReference>
<reference evidence="10 11" key="1">
    <citation type="submission" date="2019-07" db="EMBL/GenBank/DDBJ databases">
        <title>Genomics analysis of Aphanomyces spp. identifies a new class of oomycete effector associated with host adaptation.</title>
        <authorList>
            <person name="Gaulin E."/>
        </authorList>
    </citation>
    <scope>NUCLEOTIDE SEQUENCE [LARGE SCALE GENOMIC DNA]</scope>
    <source>
        <strain evidence="10 11">ATCC 201684</strain>
    </source>
</reference>
<dbReference type="InterPro" id="IPR027640">
    <property type="entry name" value="Kinesin-like_fam"/>
</dbReference>
<dbReference type="GO" id="GO:0008017">
    <property type="term" value="F:microtubule binding"/>
    <property type="evidence" value="ECO:0007669"/>
    <property type="project" value="InterPro"/>
</dbReference>
<evidence type="ECO:0000256" key="5">
    <source>
        <dbReference type="ARBA" id="ARBA00023054"/>
    </source>
</evidence>
<feature type="binding site" evidence="6">
    <location>
        <begin position="108"/>
        <end position="115"/>
    </location>
    <ligand>
        <name>ATP</name>
        <dbReference type="ChEBI" id="CHEBI:30616"/>
    </ligand>
</feature>
<evidence type="ECO:0000256" key="8">
    <source>
        <dbReference type="SAM" id="Coils"/>
    </source>
</evidence>
<dbReference type="GO" id="GO:0007052">
    <property type="term" value="P:mitotic spindle organization"/>
    <property type="evidence" value="ECO:0007669"/>
    <property type="project" value="TreeGrafter"/>
</dbReference>
<feature type="coiled-coil region" evidence="8">
    <location>
        <begin position="362"/>
        <end position="403"/>
    </location>
</feature>
<dbReference type="GO" id="GO:0005875">
    <property type="term" value="C:microtubule associated complex"/>
    <property type="evidence" value="ECO:0007669"/>
    <property type="project" value="TreeGrafter"/>
</dbReference>
<sequence>MKPNDGAMTTERVRVYCRLRPFVRQESTEPEDDGTFVTGATAESRRVSIKPISKTSVKLQDNELQSKEFAFDGCFPEESTQQVVYNTVAKDLVESVLTGYNATIMAYGQTGSGKTHTIMGKQSEEDLGILPRVLRDLFQASSQGVKFRVNYVQVYCERVLDLLGMSTSPSTLQIRESDERGVFVDGVTLAPVASVNECMALMERGNANRAVAATNMNAHSSRSHAIWTIHVERTVSNDGASEQIVSQLHVVDLAGSERVKKSLVRGTHATELRAINLSLSALGNCISALAKGQSHVPYRDSKLTRILQDSLGGNAKTVLVLTVSPDATDVNESIATLQFGQRAMDVPVHAKVNVIPDYKRLVDILQAKLDSQSDRVNELDMELQAARQAQAHLVDKLEEAKLETSQALFELQAAKASKEISIQPGADEKSDDASAWEAQIAALVHAHKTELAQLKTRYDQQIETHKQVANRANQEWHNIEHELSAERTAHLATIQDVREAKEKLWAFEQDTTTRISELCQETKDLETQITKQTQQIQSLQANNQALAAKIATLETNKSSMEASIESHFVSRAQVNEMETLYADAIAKLQNRVESLESSKSQRNLVAALLPIKKGPTPPSLGPPKPDALMPRKAVAKIGRVVPAGRR</sequence>
<feature type="domain" description="Kinesin motor" evidence="9">
    <location>
        <begin position="12"/>
        <end position="346"/>
    </location>
</feature>
<keyword evidence="5 8" id="KW-0175">Coiled coil</keyword>
<dbReference type="SUPFAM" id="SSF52540">
    <property type="entry name" value="P-loop containing nucleoside triphosphate hydrolases"/>
    <property type="match status" value="1"/>
</dbReference>
<dbReference type="GO" id="GO:0005524">
    <property type="term" value="F:ATP binding"/>
    <property type="evidence" value="ECO:0007669"/>
    <property type="project" value="UniProtKB-UniRule"/>
</dbReference>
<dbReference type="GO" id="GO:0005874">
    <property type="term" value="C:microtubule"/>
    <property type="evidence" value="ECO:0007669"/>
    <property type="project" value="UniProtKB-KW"/>
</dbReference>
<dbReference type="PRINTS" id="PR00380">
    <property type="entry name" value="KINESINHEAVY"/>
</dbReference>
<evidence type="ECO:0000259" key="9">
    <source>
        <dbReference type="PROSITE" id="PS50067"/>
    </source>
</evidence>
<dbReference type="VEuPathDB" id="FungiDB:AeMF1_019134"/>
<evidence type="ECO:0000256" key="1">
    <source>
        <dbReference type="ARBA" id="ARBA00004496"/>
    </source>
</evidence>
<evidence type="ECO:0000313" key="10">
    <source>
        <dbReference type="EMBL" id="KAF0727788.1"/>
    </source>
</evidence>
<keyword evidence="7" id="KW-0493">Microtubule</keyword>
<proteinExistence type="inferred from homology"/>
<dbReference type="InterPro" id="IPR036961">
    <property type="entry name" value="Kinesin_motor_dom_sf"/>
</dbReference>
<dbReference type="PANTHER" id="PTHR47969:SF15">
    <property type="entry name" value="CHROMOSOME-ASSOCIATED KINESIN KIF4A-RELATED"/>
    <property type="match status" value="1"/>
</dbReference>
<keyword evidence="11" id="KW-1185">Reference proteome</keyword>
<evidence type="ECO:0000313" key="11">
    <source>
        <dbReference type="Proteomes" id="UP000481153"/>
    </source>
</evidence>
<name>A0A6G0WKL2_9STRA</name>
<comment type="similarity">
    <text evidence="6 7">Belongs to the TRAFAC class myosin-kinesin ATPase superfamily. Kinesin family.</text>
</comment>
<dbReference type="GO" id="GO:0051231">
    <property type="term" value="P:spindle elongation"/>
    <property type="evidence" value="ECO:0007669"/>
    <property type="project" value="TreeGrafter"/>
</dbReference>
<dbReference type="Proteomes" id="UP000481153">
    <property type="component" value="Unassembled WGS sequence"/>
</dbReference>
<feature type="coiled-coil region" evidence="8">
    <location>
        <begin position="515"/>
        <end position="563"/>
    </location>
</feature>
<dbReference type="PROSITE" id="PS50067">
    <property type="entry name" value="KINESIN_MOTOR_2"/>
    <property type="match status" value="1"/>
</dbReference>
<dbReference type="Pfam" id="PF00225">
    <property type="entry name" value="Kinesin"/>
    <property type="match status" value="1"/>
</dbReference>
<dbReference type="AlphaFoldDB" id="A0A6G0WKL2"/>
<dbReference type="InterPro" id="IPR019821">
    <property type="entry name" value="Kinesin_motor_CS"/>
</dbReference>
<evidence type="ECO:0000256" key="6">
    <source>
        <dbReference type="PROSITE-ProRule" id="PRU00283"/>
    </source>
</evidence>
<dbReference type="Gene3D" id="3.40.850.10">
    <property type="entry name" value="Kinesin motor domain"/>
    <property type="match status" value="1"/>
</dbReference>
<keyword evidence="2" id="KW-0963">Cytoplasm</keyword>
<protein>
    <recommendedName>
        <fullName evidence="7">Kinesin-like protein</fullName>
    </recommendedName>
</protein>
<organism evidence="10 11">
    <name type="scientific">Aphanomyces euteiches</name>
    <dbReference type="NCBI Taxonomy" id="100861"/>
    <lineage>
        <taxon>Eukaryota</taxon>
        <taxon>Sar</taxon>
        <taxon>Stramenopiles</taxon>
        <taxon>Oomycota</taxon>
        <taxon>Saprolegniomycetes</taxon>
        <taxon>Saprolegniales</taxon>
        <taxon>Verrucalvaceae</taxon>
        <taxon>Aphanomyces</taxon>
    </lineage>
</organism>
<dbReference type="PANTHER" id="PTHR47969">
    <property type="entry name" value="CHROMOSOME-ASSOCIATED KINESIN KIF4A-RELATED"/>
    <property type="match status" value="1"/>
</dbReference>
<comment type="caution">
    <text evidence="10">The sequence shown here is derived from an EMBL/GenBank/DDBJ whole genome shotgun (WGS) entry which is preliminary data.</text>
</comment>
<dbReference type="InterPro" id="IPR001752">
    <property type="entry name" value="Kinesin_motor_dom"/>
</dbReference>
<evidence type="ECO:0000256" key="3">
    <source>
        <dbReference type="ARBA" id="ARBA00022741"/>
    </source>
</evidence>
<dbReference type="GO" id="GO:0005737">
    <property type="term" value="C:cytoplasm"/>
    <property type="evidence" value="ECO:0007669"/>
    <property type="project" value="UniProtKB-SubCell"/>
</dbReference>
<dbReference type="PROSITE" id="PS00411">
    <property type="entry name" value="KINESIN_MOTOR_1"/>
    <property type="match status" value="1"/>
</dbReference>
<dbReference type="EMBL" id="VJMJ01000188">
    <property type="protein sequence ID" value="KAF0727788.1"/>
    <property type="molecule type" value="Genomic_DNA"/>
</dbReference>
<keyword evidence="4 6" id="KW-0067">ATP-binding</keyword>
<evidence type="ECO:0000256" key="7">
    <source>
        <dbReference type="RuleBase" id="RU000394"/>
    </source>
</evidence>